<protein>
    <recommendedName>
        <fullName evidence="3">Flagellar operon protein TIGR03826</fullName>
    </recommendedName>
</protein>
<sequence length="143" mass="16858">MTELANCNSCGNVFARGIRDICPACYKEEEIAFKKVYKYLSSKRKREATIDEIARDTEVDKELIMKFLKQNRLRNSNFPKLSYPCEMCGIAIVEGKLCVTCSVSLHKQLHQHEEEEKKRTERIVQEEEEQQQVYYTINKDEKR</sequence>
<dbReference type="AlphaFoldDB" id="A0A9D1PKJ6"/>
<accession>A0A9D1PKJ6</accession>
<dbReference type="InterPro" id="IPR022258">
    <property type="entry name" value="Flagellar_operon_YvyF"/>
</dbReference>
<organism evidence="1 2">
    <name type="scientific">Candidatus Pseudogracilibacillus intestinigallinarum</name>
    <dbReference type="NCBI Taxonomy" id="2838742"/>
    <lineage>
        <taxon>Bacteria</taxon>
        <taxon>Bacillati</taxon>
        <taxon>Bacillota</taxon>
        <taxon>Bacilli</taxon>
        <taxon>Bacillales</taxon>
        <taxon>Bacillaceae</taxon>
        <taxon>Pseudogracilibacillus</taxon>
    </lineage>
</organism>
<evidence type="ECO:0008006" key="3">
    <source>
        <dbReference type="Google" id="ProtNLM"/>
    </source>
</evidence>
<name>A0A9D1PKJ6_9BACI</name>
<dbReference type="EMBL" id="DXHX01000023">
    <property type="protein sequence ID" value="HIV73747.1"/>
    <property type="molecule type" value="Genomic_DNA"/>
</dbReference>
<evidence type="ECO:0000313" key="1">
    <source>
        <dbReference type="EMBL" id="HIV73747.1"/>
    </source>
</evidence>
<evidence type="ECO:0000313" key="2">
    <source>
        <dbReference type="Proteomes" id="UP000823937"/>
    </source>
</evidence>
<gene>
    <name evidence="1" type="ORF">H9895_01550</name>
</gene>
<reference evidence="1" key="1">
    <citation type="journal article" date="2021" name="PeerJ">
        <title>Extensive microbial diversity within the chicken gut microbiome revealed by metagenomics and culture.</title>
        <authorList>
            <person name="Gilroy R."/>
            <person name="Ravi A."/>
            <person name="Getino M."/>
            <person name="Pursley I."/>
            <person name="Horton D.L."/>
            <person name="Alikhan N.F."/>
            <person name="Baker D."/>
            <person name="Gharbi K."/>
            <person name="Hall N."/>
            <person name="Watson M."/>
            <person name="Adriaenssens E.M."/>
            <person name="Foster-Nyarko E."/>
            <person name="Jarju S."/>
            <person name="Secka A."/>
            <person name="Antonio M."/>
            <person name="Oren A."/>
            <person name="Chaudhuri R.R."/>
            <person name="La Ragione R."/>
            <person name="Hildebrand F."/>
            <person name="Pallen M.J."/>
        </authorList>
    </citation>
    <scope>NUCLEOTIDE SEQUENCE</scope>
    <source>
        <strain evidence="1">CHK169-2315</strain>
    </source>
</reference>
<reference evidence="1" key="2">
    <citation type="submission" date="2021-04" db="EMBL/GenBank/DDBJ databases">
        <authorList>
            <person name="Gilroy R."/>
        </authorList>
    </citation>
    <scope>NUCLEOTIDE SEQUENCE</scope>
    <source>
        <strain evidence="1">CHK169-2315</strain>
    </source>
</reference>
<proteinExistence type="predicted"/>
<dbReference type="Proteomes" id="UP000823937">
    <property type="component" value="Unassembled WGS sequence"/>
</dbReference>
<dbReference type="NCBIfam" id="TIGR03826">
    <property type="entry name" value="YvyF"/>
    <property type="match status" value="1"/>
</dbReference>
<comment type="caution">
    <text evidence="1">The sequence shown here is derived from an EMBL/GenBank/DDBJ whole genome shotgun (WGS) entry which is preliminary data.</text>
</comment>